<dbReference type="EMBL" id="UINC01082460">
    <property type="protein sequence ID" value="SVC27240.1"/>
    <property type="molecule type" value="Genomic_DNA"/>
</dbReference>
<dbReference type="SUPFAM" id="SSF52540">
    <property type="entry name" value="P-loop containing nucleoside triphosphate hydrolases"/>
    <property type="match status" value="1"/>
</dbReference>
<organism evidence="3">
    <name type="scientific">marine metagenome</name>
    <dbReference type="NCBI Taxonomy" id="408172"/>
    <lineage>
        <taxon>unclassified sequences</taxon>
        <taxon>metagenomes</taxon>
        <taxon>ecological metagenomes</taxon>
    </lineage>
</organism>
<name>A0A382KRY7_9ZZZZ</name>
<evidence type="ECO:0000259" key="2">
    <source>
        <dbReference type="Pfam" id="PF13087"/>
    </source>
</evidence>
<sequence>QKLETMVAEVGRLGEQVIFNQLAETLNEAGLGWVIEGAMDWNEAPKHLVHWFRNAWFERMLHELLDEREPLRRFNQTAHTQDISRFRELDQLLFLFNRIKLAARHWEGLPSMVGNGQLGILMREFEKRVRHLPIRKLMIKTGRAMQAIKPVFMMSPMSIASFLPPGSVNFDLVIFDEASQVKPVDALGAVLRGKQLVVVGDSKQMPPTRFFDSIGGNEELDDEENRLADLESILGTMTGQRAPQRMLRWHYRSRHESLIAVSNQEFYDGNLVIFPNFNPADPTLGIKYHYLPDTVYQRGNTSSNPLEARAVAEAVFRHARECPELTLGVAAFSVKQMQAVYDEIEQMRMEDNSCEDYFGAHPNEPFFVKNLENVQGDERDVIFISVGYGRDGDGKVSMNFGPLNSDGGERRLN</sequence>
<dbReference type="InterPro" id="IPR027417">
    <property type="entry name" value="P-loop_NTPase"/>
</dbReference>
<feature type="domain" description="DNA2/NAM7 helicase-like C-terminal" evidence="2">
    <location>
        <begin position="238"/>
        <end position="386"/>
    </location>
</feature>
<dbReference type="AlphaFoldDB" id="A0A382KRY7"/>
<dbReference type="InterPro" id="IPR041677">
    <property type="entry name" value="DNA2/NAM7_AAA_11"/>
</dbReference>
<reference evidence="3" key="1">
    <citation type="submission" date="2018-05" db="EMBL/GenBank/DDBJ databases">
        <authorList>
            <person name="Lanie J.A."/>
            <person name="Ng W.-L."/>
            <person name="Kazmierczak K.M."/>
            <person name="Andrzejewski T.M."/>
            <person name="Davidsen T.M."/>
            <person name="Wayne K.J."/>
            <person name="Tettelin H."/>
            <person name="Glass J.I."/>
            <person name="Rusch D."/>
            <person name="Podicherti R."/>
            <person name="Tsui H.-C.T."/>
            <person name="Winkler M.E."/>
        </authorList>
    </citation>
    <scope>NUCLEOTIDE SEQUENCE</scope>
</reference>
<dbReference type="InterPro" id="IPR041679">
    <property type="entry name" value="DNA2/NAM7-like_C"/>
</dbReference>
<dbReference type="Pfam" id="PF13087">
    <property type="entry name" value="AAA_12"/>
    <property type="match status" value="1"/>
</dbReference>
<protein>
    <submittedName>
        <fullName evidence="3">Uncharacterized protein</fullName>
    </submittedName>
</protein>
<dbReference type="GO" id="GO:0004386">
    <property type="term" value="F:helicase activity"/>
    <property type="evidence" value="ECO:0007669"/>
    <property type="project" value="InterPro"/>
</dbReference>
<feature type="non-terminal residue" evidence="3">
    <location>
        <position position="1"/>
    </location>
</feature>
<accession>A0A382KRY7</accession>
<dbReference type="PANTHER" id="PTHR10887">
    <property type="entry name" value="DNA2/NAM7 HELICASE FAMILY"/>
    <property type="match status" value="1"/>
</dbReference>
<dbReference type="Pfam" id="PF13086">
    <property type="entry name" value="AAA_11"/>
    <property type="match status" value="1"/>
</dbReference>
<evidence type="ECO:0000259" key="1">
    <source>
        <dbReference type="Pfam" id="PF13086"/>
    </source>
</evidence>
<evidence type="ECO:0000313" key="3">
    <source>
        <dbReference type="EMBL" id="SVC27240.1"/>
    </source>
</evidence>
<dbReference type="InterPro" id="IPR045055">
    <property type="entry name" value="DNA2/NAM7-like"/>
</dbReference>
<dbReference type="Gene3D" id="3.40.50.300">
    <property type="entry name" value="P-loop containing nucleotide triphosphate hydrolases"/>
    <property type="match status" value="2"/>
</dbReference>
<feature type="non-terminal residue" evidence="3">
    <location>
        <position position="413"/>
    </location>
</feature>
<feature type="domain" description="DNA2/NAM7 helicase helicase" evidence="1">
    <location>
        <begin position="169"/>
        <end position="208"/>
    </location>
</feature>
<gene>
    <name evidence="3" type="ORF">METZ01_LOCUS280094</name>
</gene>
<dbReference type="PANTHER" id="PTHR10887:SF530">
    <property type="entry name" value="SUPERFAMILY I DNA HELICASES"/>
    <property type="match status" value="1"/>
</dbReference>
<proteinExistence type="predicted"/>